<evidence type="ECO:0000313" key="10">
    <source>
        <dbReference type="Proteomes" id="UP000800981"/>
    </source>
</evidence>
<sequence length="331" mass="33999">MGSVRRLAALAAVMVGAAALGTAPGAQASHKRPGCDGVDRQGRSVVQLQSGGVERSAVVHVPSAYDGKRRLALVLTLHGSNSNPVEQLARSRMEQASERHGFIAVAPQGGIASGANWSWNIPHVTAGPAGAPDDERYLTDLITTLTATLCVDPKQVYASGYSGGGRMISQYACDGPGLLAAIAPVAGLRAGRPVASGSGLAPDPATCRPDRPVPVITFAGTADPVNPFAGGGAAYWGYGIPAAQQRWAELNACKRGPATSQVTASVTRAVFSSCRKNAQAHLYVVAGGGHTWPGGDPAAFPAGLGTVTQEIDANDLMWAFFRNPQSPTRGT</sequence>
<protein>
    <submittedName>
        <fullName evidence="9">Polyhydroxybutyrate depolymerase</fullName>
    </submittedName>
</protein>
<dbReference type="PANTHER" id="PTHR38050:SF2">
    <property type="entry name" value="FERULOYL ESTERASE C-RELATED"/>
    <property type="match status" value="1"/>
</dbReference>
<dbReference type="InterPro" id="IPR043595">
    <property type="entry name" value="FaeB/C/D"/>
</dbReference>
<evidence type="ECO:0000256" key="6">
    <source>
        <dbReference type="ARBA" id="ARBA00023277"/>
    </source>
</evidence>
<dbReference type="Gene3D" id="3.40.50.1820">
    <property type="entry name" value="alpha/beta hydrolase"/>
    <property type="match status" value="1"/>
</dbReference>
<evidence type="ECO:0000256" key="7">
    <source>
        <dbReference type="ARBA" id="ARBA00023326"/>
    </source>
</evidence>
<comment type="subcellular location">
    <subcellularLocation>
        <location evidence="1">Secreted</location>
    </subcellularLocation>
</comment>
<feature type="chain" id="PRO_5046284736" evidence="8">
    <location>
        <begin position="29"/>
        <end position="331"/>
    </location>
</feature>
<dbReference type="InterPro" id="IPR010126">
    <property type="entry name" value="Esterase_phb"/>
</dbReference>
<dbReference type="InterPro" id="IPR029058">
    <property type="entry name" value="AB_hydrolase_fold"/>
</dbReference>
<dbReference type="EMBL" id="JAANNP010000001">
    <property type="protein sequence ID" value="NHC12385.1"/>
    <property type="molecule type" value="Genomic_DNA"/>
</dbReference>
<feature type="signal peptide" evidence="8">
    <location>
        <begin position="1"/>
        <end position="28"/>
    </location>
</feature>
<evidence type="ECO:0000256" key="5">
    <source>
        <dbReference type="ARBA" id="ARBA00022801"/>
    </source>
</evidence>
<evidence type="ECO:0000256" key="4">
    <source>
        <dbReference type="ARBA" id="ARBA00022729"/>
    </source>
</evidence>
<accession>A0ABX0GPJ1</accession>
<dbReference type="Pfam" id="PF10503">
    <property type="entry name" value="Esterase_PHB"/>
    <property type="match status" value="1"/>
</dbReference>
<proteinExistence type="predicted"/>
<dbReference type="Proteomes" id="UP000800981">
    <property type="component" value="Unassembled WGS sequence"/>
</dbReference>
<gene>
    <name evidence="9" type="ORF">G9H71_01135</name>
</gene>
<evidence type="ECO:0000256" key="3">
    <source>
        <dbReference type="ARBA" id="ARBA00022651"/>
    </source>
</evidence>
<organism evidence="9 10">
    <name type="scientific">Motilibacter deserti</name>
    <dbReference type="NCBI Taxonomy" id="2714956"/>
    <lineage>
        <taxon>Bacteria</taxon>
        <taxon>Bacillati</taxon>
        <taxon>Actinomycetota</taxon>
        <taxon>Actinomycetes</taxon>
        <taxon>Motilibacterales</taxon>
        <taxon>Motilibacteraceae</taxon>
        <taxon>Motilibacter</taxon>
    </lineage>
</organism>
<dbReference type="PANTHER" id="PTHR38050">
    <property type="match status" value="1"/>
</dbReference>
<evidence type="ECO:0000256" key="2">
    <source>
        <dbReference type="ARBA" id="ARBA00022525"/>
    </source>
</evidence>
<keyword evidence="2" id="KW-0964">Secreted</keyword>
<name>A0ABX0GPJ1_9ACTN</name>
<keyword evidence="6" id="KW-0119">Carbohydrate metabolism</keyword>
<reference evidence="9 10" key="1">
    <citation type="submission" date="2020-03" db="EMBL/GenBank/DDBJ databases">
        <title>Two novel Motilibacter sp.</title>
        <authorList>
            <person name="Liu S."/>
        </authorList>
    </citation>
    <scope>NUCLEOTIDE SEQUENCE [LARGE SCALE GENOMIC DNA]</scope>
    <source>
        <strain evidence="9 10">E257</strain>
    </source>
</reference>
<evidence type="ECO:0000256" key="1">
    <source>
        <dbReference type="ARBA" id="ARBA00004613"/>
    </source>
</evidence>
<comment type="caution">
    <text evidence="9">The sequence shown here is derived from an EMBL/GenBank/DDBJ whole genome shotgun (WGS) entry which is preliminary data.</text>
</comment>
<evidence type="ECO:0000313" key="9">
    <source>
        <dbReference type="EMBL" id="NHC12385.1"/>
    </source>
</evidence>
<keyword evidence="5" id="KW-0378">Hydrolase</keyword>
<keyword evidence="10" id="KW-1185">Reference proteome</keyword>
<keyword evidence="4 8" id="KW-0732">Signal</keyword>
<keyword evidence="7" id="KW-0624">Polysaccharide degradation</keyword>
<dbReference type="SUPFAM" id="SSF53474">
    <property type="entry name" value="alpha/beta-Hydrolases"/>
    <property type="match status" value="1"/>
</dbReference>
<evidence type="ECO:0000256" key="8">
    <source>
        <dbReference type="SAM" id="SignalP"/>
    </source>
</evidence>
<keyword evidence="3" id="KW-0858">Xylan degradation</keyword>
<dbReference type="RefSeq" id="WP_166276590.1">
    <property type="nucleotide sequence ID" value="NZ_JAANNP010000001.1"/>
</dbReference>